<dbReference type="HOGENOM" id="CLU_1348688_0_0_1"/>
<dbReference type="EMBL" id="KL584787">
    <property type="protein sequence ID" value="KEQ90705.1"/>
    <property type="molecule type" value="Genomic_DNA"/>
</dbReference>
<evidence type="ECO:0000313" key="1">
    <source>
        <dbReference type="EMBL" id="KEQ90705.1"/>
    </source>
</evidence>
<reference evidence="1 2" key="1">
    <citation type="journal article" date="2014" name="BMC Genomics">
        <title>Genome sequencing of four Aureobasidium pullulans varieties: biotechnological potential, stress tolerance, and description of new species.</title>
        <authorList>
            <person name="Gostin Ar C."/>
            <person name="Ohm R.A."/>
            <person name="Kogej T."/>
            <person name="Sonjak S."/>
            <person name="Turk M."/>
            <person name="Zajc J."/>
            <person name="Zalar P."/>
            <person name="Grube M."/>
            <person name="Sun H."/>
            <person name="Han J."/>
            <person name="Sharma A."/>
            <person name="Chiniquy J."/>
            <person name="Ngan C.Y."/>
            <person name="Lipzen A."/>
            <person name="Barry K."/>
            <person name="Grigoriev I.V."/>
            <person name="Gunde-Cimerman N."/>
        </authorList>
    </citation>
    <scope>NUCLEOTIDE SEQUENCE [LARGE SCALE GENOMIC DNA]</scope>
    <source>
        <strain evidence="1 2">EXF-2481</strain>
    </source>
</reference>
<dbReference type="Proteomes" id="UP000030641">
    <property type="component" value="Unassembled WGS sequence"/>
</dbReference>
<evidence type="ECO:0000313" key="2">
    <source>
        <dbReference type="Proteomes" id="UP000030641"/>
    </source>
</evidence>
<sequence>MTSTGMSCLILADGTYVDSNKIMGSGLDGYIVRDPGASIVMKIPKLFVELFRACHARRVLVFDIALRNLMLADNLSIRAIDFANGSLLPLSGDEKLVDSRGYTADVDILHVTNVIYSIACWKKFQVDCVAINEWPAAETLPSTADLPLGQVIVESWSHQFKSLDELKRAIMSAASHTPAIPRDGDHTIQKPVFLSAPLPALLC</sequence>
<gene>
    <name evidence="1" type="ORF">AUEXF2481DRAFT_535290</name>
</gene>
<name>A0A074XZ42_AURSE</name>
<dbReference type="STRING" id="1043005.A0A074XZ42"/>
<protein>
    <recommendedName>
        <fullName evidence="3">Protein kinase domain-containing protein</fullName>
    </recommendedName>
</protein>
<dbReference type="GeneID" id="25368880"/>
<dbReference type="OrthoDB" id="1668230at2759"/>
<dbReference type="AlphaFoldDB" id="A0A074XZ42"/>
<accession>A0A074XZ42</accession>
<keyword evidence="2" id="KW-1185">Reference proteome</keyword>
<dbReference type="RefSeq" id="XP_013339192.1">
    <property type="nucleotide sequence ID" value="XM_013483738.1"/>
</dbReference>
<evidence type="ECO:0008006" key="3">
    <source>
        <dbReference type="Google" id="ProtNLM"/>
    </source>
</evidence>
<dbReference type="OMA" id="YTARIDI"/>
<proteinExistence type="predicted"/>
<organism evidence="1 2">
    <name type="scientific">Aureobasidium subglaciale (strain EXF-2481)</name>
    <name type="common">Aureobasidium pullulans var. subglaciale</name>
    <dbReference type="NCBI Taxonomy" id="1043005"/>
    <lineage>
        <taxon>Eukaryota</taxon>
        <taxon>Fungi</taxon>
        <taxon>Dikarya</taxon>
        <taxon>Ascomycota</taxon>
        <taxon>Pezizomycotina</taxon>
        <taxon>Dothideomycetes</taxon>
        <taxon>Dothideomycetidae</taxon>
        <taxon>Dothideales</taxon>
        <taxon>Saccotheciaceae</taxon>
        <taxon>Aureobasidium</taxon>
    </lineage>
</organism>
<dbReference type="InParanoid" id="A0A074XZ42"/>